<comment type="caution">
    <text evidence="1">The sequence shown here is derived from an EMBL/GenBank/DDBJ whole genome shotgun (WGS) entry which is preliminary data.</text>
</comment>
<reference evidence="1 2" key="1">
    <citation type="journal article" date="2019" name="Microbiol. Resour. Announc.">
        <title>Draft Genome Sequences of Type Strains of Gordonibacter faecihominis, Paraeggerthella hongkongensis, Parvibacter caecicola,Slackia equolifaciens, Slackia faecicanis, and Slackia isoflavoniconvertens.</title>
        <authorList>
            <person name="Danylec N."/>
            <person name="Stoll D.A."/>
            <person name="Dotsch A."/>
            <person name="Huch M."/>
        </authorList>
    </citation>
    <scope>NUCLEOTIDE SEQUENCE [LARGE SCALE GENOMIC DNA]</scope>
    <source>
        <strain evidence="1 2">DSM 18785</strain>
    </source>
</reference>
<accession>A0A3N0AST3</accession>
<evidence type="ECO:0000313" key="2">
    <source>
        <dbReference type="Proteomes" id="UP000278327"/>
    </source>
</evidence>
<sequence length="81" mass="9102">MITSEKPYPENKEELLEECRSLVSRYDLYTLGEPRDSGYASGSWPDGTDVRAGEWQYGVSMIPAQWVTKALELESKGGDAR</sequence>
<gene>
    <name evidence="1" type="ORF">DMP10_06620</name>
</gene>
<name>A0A3N0AST3_9ACTN</name>
<organism evidence="1 2">
    <name type="scientific">Adlercreutzia equolifaciens subsp. celatus DSM 18785</name>
    <dbReference type="NCBI Taxonomy" id="1121021"/>
    <lineage>
        <taxon>Bacteria</taxon>
        <taxon>Bacillati</taxon>
        <taxon>Actinomycetota</taxon>
        <taxon>Coriobacteriia</taxon>
        <taxon>Eggerthellales</taxon>
        <taxon>Eggerthellaceae</taxon>
        <taxon>Adlercreutzia</taxon>
    </lineage>
</organism>
<evidence type="ECO:0000313" key="1">
    <source>
        <dbReference type="EMBL" id="RNL37932.1"/>
    </source>
</evidence>
<proteinExistence type="predicted"/>
<dbReference type="Proteomes" id="UP000278327">
    <property type="component" value="Unassembled WGS sequence"/>
</dbReference>
<dbReference type="EMBL" id="QICA01000009">
    <property type="protein sequence ID" value="RNL37932.1"/>
    <property type="molecule type" value="Genomic_DNA"/>
</dbReference>
<dbReference type="AlphaFoldDB" id="A0A3N0AST3"/>
<protein>
    <submittedName>
        <fullName evidence="1">Uncharacterized protein</fullName>
    </submittedName>
</protein>
<keyword evidence="2" id="KW-1185">Reference proteome</keyword>